<dbReference type="PROSITE" id="PS00211">
    <property type="entry name" value="ABC_TRANSPORTER_1"/>
    <property type="match status" value="1"/>
</dbReference>
<dbReference type="CDD" id="cd03257">
    <property type="entry name" value="ABC_NikE_OppD_transporters"/>
    <property type="match status" value="1"/>
</dbReference>
<evidence type="ECO:0000256" key="8">
    <source>
        <dbReference type="ARBA" id="ARBA00022967"/>
    </source>
</evidence>
<comment type="subcellular location">
    <subcellularLocation>
        <location evidence="1">Cell membrane</location>
        <topology evidence="1">Peripheral membrane protein</topology>
    </subcellularLocation>
</comment>
<evidence type="ECO:0000256" key="7">
    <source>
        <dbReference type="ARBA" id="ARBA00022840"/>
    </source>
</evidence>
<keyword evidence="9" id="KW-0472">Membrane</keyword>
<evidence type="ECO:0000313" key="12">
    <source>
        <dbReference type="Proteomes" id="UP001519342"/>
    </source>
</evidence>
<dbReference type="SMART" id="SM00382">
    <property type="entry name" value="AAA"/>
    <property type="match status" value="1"/>
</dbReference>
<comment type="caution">
    <text evidence="11">The sequence shown here is derived from an EMBL/GenBank/DDBJ whole genome shotgun (WGS) entry which is preliminary data.</text>
</comment>
<dbReference type="InterPro" id="IPR017871">
    <property type="entry name" value="ABC_transporter-like_CS"/>
</dbReference>
<dbReference type="Pfam" id="PF08352">
    <property type="entry name" value="oligo_HPY"/>
    <property type="match status" value="1"/>
</dbReference>
<evidence type="ECO:0000256" key="1">
    <source>
        <dbReference type="ARBA" id="ARBA00004202"/>
    </source>
</evidence>
<reference evidence="11 12" key="1">
    <citation type="submission" date="2021-03" db="EMBL/GenBank/DDBJ databases">
        <title>Genomic Encyclopedia of Type Strains, Phase IV (KMG-IV): sequencing the most valuable type-strain genomes for metagenomic binning, comparative biology and taxonomic classification.</title>
        <authorList>
            <person name="Goeker M."/>
        </authorList>
    </citation>
    <scope>NUCLEOTIDE SEQUENCE [LARGE SCALE GENOMIC DNA]</scope>
    <source>
        <strain evidence="11 12">DSM 24004</strain>
    </source>
</reference>
<proteinExistence type="inferred from homology"/>
<dbReference type="SUPFAM" id="SSF52540">
    <property type="entry name" value="P-loop containing nucleoside triphosphate hydrolases"/>
    <property type="match status" value="1"/>
</dbReference>
<evidence type="ECO:0000256" key="6">
    <source>
        <dbReference type="ARBA" id="ARBA00022741"/>
    </source>
</evidence>
<gene>
    <name evidence="11" type="ORF">J2Z76_001131</name>
</gene>
<comment type="similarity">
    <text evidence="2">Belongs to the ABC transporter superfamily.</text>
</comment>
<keyword evidence="5" id="KW-0997">Cell inner membrane</keyword>
<keyword evidence="12" id="KW-1185">Reference proteome</keyword>
<dbReference type="NCBIfam" id="TIGR01727">
    <property type="entry name" value="oligo_HPY"/>
    <property type="match status" value="1"/>
</dbReference>
<organism evidence="11 12">
    <name type="scientific">Sedimentibacter acidaminivorans</name>
    <dbReference type="NCBI Taxonomy" id="913099"/>
    <lineage>
        <taxon>Bacteria</taxon>
        <taxon>Bacillati</taxon>
        <taxon>Bacillota</taxon>
        <taxon>Tissierellia</taxon>
        <taxon>Sedimentibacter</taxon>
    </lineage>
</organism>
<evidence type="ECO:0000256" key="9">
    <source>
        <dbReference type="ARBA" id="ARBA00023136"/>
    </source>
</evidence>
<dbReference type="InterPro" id="IPR050388">
    <property type="entry name" value="ABC_Ni/Peptide_Import"/>
</dbReference>
<dbReference type="InterPro" id="IPR027417">
    <property type="entry name" value="P-loop_NTPase"/>
</dbReference>
<dbReference type="RefSeq" id="WP_209510996.1">
    <property type="nucleotide sequence ID" value="NZ_JAGGKS010000002.1"/>
</dbReference>
<keyword evidence="6" id="KW-0547">Nucleotide-binding</keyword>
<dbReference type="Gene3D" id="3.40.50.300">
    <property type="entry name" value="P-loop containing nucleotide triphosphate hydrolases"/>
    <property type="match status" value="1"/>
</dbReference>
<protein>
    <submittedName>
        <fullName evidence="11">Peptide/nickel transport system ATP-binding protein</fullName>
    </submittedName>
</protein>
<keyword evidence="3" id="KW-0813">Transport</keyword>
<dbReference type="EMBL" id="JAGGKS010000002">
    <property type="protein sequence ID" value="MBP1925274.1"/>
    <property type="molecule type" value="Genomic_DNA"/>
</dbReference>
<evidence type="ECO:0000256" key="4">
    <source>
        <dbReference type="ARBA" id="ARBA00022475"/>
    </source>
</evidence>
<evidence type="ECO:0000313" key="11">
    <source>
        <dbReference type="EMBL" id="MBP1925274.1"/>
    </source>
</evidence>
<dbReference type="InterPro" id="IPR003439">
    <property type="entry name" value="ABC_transporter-like_ATP-bd"/>
</dbReference>
<dbReference type="PROSITE" id="PS50893">
    <property type="entry name" value="ABC_TRANSPORTER_2"/>
    <property type="match status" value="1"/>
</dbReference>
<dbReference type="InterPro" id="IPR013563">
    <property type="entry name" value="Oligopep_ABC_C"/>
</dbReference>
<accession>A0ABS4GC57</accession>
<dbReference type="GO" id="GO:0005524">
    <property type="term" value="F:ATP binding"/>
    <property type="evidence" value="ECO:0007669"/>
    <property type="project" value="UniProtKB-KW"/>
</dbReference>
<keyword evidence="4" id="KW-1003">Cell membrane</keyword>
<feature type="domain" description="ABC transporter" evidence="10">
    <location>
        <begin position="11"/>
        <end position="258"/>
    </location>
</feature>
<evidence type="ECO:0000256" key="5">
    <source>
        <dbReference type="ARBA" id="ARBA00022519"/>
    </source>
</evidence>
<keyword evidence="8" id="KW-1278">Translocase</keyword>
<dbReference type="Proteomes" id="UP001519342">
    <property type="component" value="Unassembled WGS sequence"/>
</dbReference>
<dbReference type="InterPro" id="IPR003593">
    <property type="entry name" value="AAA+_ATPase"/>
</dbReference>
<dbReference type="PANTHER" id="PTHR43297:SF14">
    <property type="entry name" value="ATPASE AAA-TYPE CORE DOMAIN-CONTAINING PROTEIN"/>
    <property type="match status" value="1"/>
</dbReference>
<evidence type="ECO:0000259" key="10">
    <source>
        <dbReference type="PROSITE" id="PS50893"/>
    </source>
</evidence>
<keyword evidence="7 11" id="KW-0067">ATP-binding</keyword>
<dbReference type="PANTHER" id="PTHR43297">
    <property type="entry name" value="OLIGOPEPTIDE TRANSPORT ATP-BINDING PROTEIN APPD"/>
    <property type="match status" value="1"/>
</dbReference>
<dbReference type="Pfam" id="PF00005">
    <property type="entry name" value="ABC_tran"/>
    <property type="match status" value="1"/>
</dbReference>
<evidence type="ECO:0000256" key="3">
    <source>
        <dbReference type="ARBA" id="ARBA00022448"/>
    </source>
</evidence>
<name>A0ABS4GC57_9FIRM</name>
<sequence>MSENKKKALEVRDLNVFFKISTGTVRAVENVDFDLYEGESLGLVGESGCGKTTTALSTMGMLPDNGYIDNGSIKYDNKELANNSEAEWQLYRWNDIAMVFQGAMNALNPVKKISFQIAEAISLHYPKAKDDEIKKRIIELFKLVGLDSSRIDDYPHEFSGGMRQRVMIAMALACNPRILIADEPTTALDVMIQAQIIDLINELRKKISMSMIIITHDLSIISETCDRIAVMYAGNIVELGTVRDVIKNSKHPYTQKLIGAFPNIYGEKKRIESIPGTPPNLLDPPSGCRFHLRCSEAKQICKTEVPKSVDFGNGHYVACHLYGGVTNE</sequence>
<evidence type="ECO:0000256" key="2">
    <source>
        <dbReference type="ARBA" id="ARBA00005417"/>
    </source>
</evidence>